<dbReference type="EMBL" id="LQPG01000026">
    <property type="protein sequence ID" value="ORW09818.1"/>
    <property type="molecule type" value="Genomic_DNA"/>
</dbReference>
<reference evidence="2 3" key="1">
    <citation type="submission" date="2016-01" db="EMBL/GenBank/DDBJ databases">
        <title>The new phylogeny of the genus Mycobacterium.</title>
        <authorList>
            <person name="Tarcisio F."/>
            <person name="Conor M."/>
            <person name="Antonella G."/>
            <person name="Elisabetta G."/>
            <person name="Giulia F.S."/>
            <person name="Sara T."/>
            <person name="Anna F."/>
            <person name="Clotilde B."/>
            <person name="Roberto B."/>
            <person name="Veronica D.S."/>
            <person name="Fabio R."/>
            <person name="Monica P."/>
            <person name="Olivier J."/>
            <person name="Enrico T."/>
            <person name="Nicola S."/>
        </authorList>
    </citation>
    <scope>NUCLEOTIDE SEQUENCE [LARGE SCALE GENOMIC DNA]</scope>
    <source>
        <strain evidence="2 3">DSM 45394</strain>
    </source>
</reference>
<evidence type="ECO:0000313" key="3">
    <source>
        <dbReference type="Proteomes" id="UP000193866"/>
    </source>
</evidence>
<dbReference type="Proteomes" id="UP000193866">
    <property type="component" value="Unassembled WGS sequence"/>
</dbReference>
<dbReference type="OrthoDB" id="4717946at2"/>
<name>A0A1X1YFD9_9MYCO</name>
<keyword evidence="3" id="KW-1185">Reference proteome</keyword>
<feature type="chain" id="PRO_5012801054" description="Secreted protein" evidence="1">
    <location>
        <begin position="27"/>
        <end position="118"/>
    </location>
</feature>
<evidence type="ECO:0000313" key="2">
    <source>
        <dbReference type="EMBL" id="ORW09818.1"/>
    </source>
</evidence>
<proteinExistence type="predicted"/>
<accession>A0A1X1YFD9</accession>
<comment type="caution">
    <text evidence="2">The sequence shown here is derived from an EMBL/GenBank/DDBJ whole genome shotgun (WGS) entry which is preliminary data.</text>
</comment>
<protein>
    <recommendedName>
        <fullName evidence="4">Secreted protein</fullName>
    </recommendedName>
</protein>
<evidence type="ECO:0000256" key="1">
    <source>
        <dbReference type="SAM" id="SignalP"/>
    </source>
</evidence>
<organism evidence="2 3">
    <name type="scientific">Mycolicibacter longobardus</name>
    <dbReference type="NCBI Taxonomy" id="1108812"/>
    <lineage>
        <taxon>Bacteria</taxon>
        <taxon>Bacillati</taxon>
        <taxon>Actinomycetota</taxon>
        <taxon>Actinomycetes</taxon>
        <taxon>Mycobacteriales</taxon>
        <taxon>Mycobacteriaceae</taxon>
        <taxon>Mycolicibacter</taxon>
    </lineage>
</organism>
<evidence type="ECO:0008006" key="4">
    <source>
        <dbReference type="Google" id="ProtNLM"/>
    </source>
</evidence>
<dbReference type="AlphaFoldDB" id="A0A1X1YFD9"/>
<sequence length="118" mass="12672">MKYMRMAVLAAVTVSAAVGLAVPATAAPLDGTYRWLYRDGGAPDGDVTWVFSSCGPDCVRYEVPATGNVFELHRRGDVWARNWVGDGGISCSETIDDALNVVMQCAMLTRTTQLVKVG</sequence>
<feature type="signal peptide" evidence="1">
    <location>
        <begin position="1"/>
        <end position="26"/>
    </location>
</feature>
<keyword evidence="1" id="KW-0732">Signal</keyword>
<gene>
    <name evidence="2" type="ORF">AWC16_14845</name>
</gene>
<dbReference type="RefSeq" id="WP_085265309.1">
    <property type="nucleotide sequence ID" value="NZ_JACKVG010000029.1"/>
</dbReference>